<dbReference type="InterPro" id="IPR036390">
    <property type="entry name" value="WH_DNA-bd_sf"/>
</dbReference>
<dbReference type="AlphaFoldDB" id="A0A1I6RT02"/>
<dbReference type="GO" id="GO:0003700">
    <property type="term" value="F:DNA-binding transcription factor activity"/>
    <property type="evidence" value="ECO:0007669"/>
    <property type="project" value="InterPro"/>
</dbReference>
<gene>
    <name evidence="6" type="ORF">SAMN04488040_1469</name>
</gene>
<protein>
    <submittedName>
        <fullName evidence="6">Transcriptional regulator, LysR family</fullName>
    </submittedName>
</protein>
<evidence type="ECO:0000259" key="5">
    <source>
        <dbReference type="PROSITE" id="PS50931"/>
    </source>
</evidence>
<name>A0A1I6RT02_9RHOB</name>
<dbReference type="Gene3D" id="3.40.190.10">
    <property type="entry name" value="Periplasmic binding protein-like II"/>
    <property type="match status" value="2"/>
</dbReference>
<evidence type="ECO:0000256" key="4">
    <source>
        <dbReference type="ARBA" id="ARBA00023163"/>
    </source>
</evidence>
<dbReference type="InterPro" id="IPR036388">
    <property type="entry name" value="WH-like_DNA-bd_sf"/>
</dbReference>
<accession>A0A1I6RT02</accession>
<evidence type="ECO:0000313" key="7">
    <source>
        <dbReference type="Proteomes" id="UP000199239"/>
    </source>
</evidence>
<keyword evidence="3" id="KW-0238">DNA-binding</keyword>
<dbReference type="InterPro" id="IPR005119">
    <property type="entry name" value="LysR_subst-bd"/>
</dbReference>
<dbReference type="Proteomes" id="UP000199239">
    <property type="component" value="Unassembled WGS sequence"/>
</dbReference>
<organism evidence="6 7">
    <name type="scientific">Sulfitobacter marinus</name>
    <dbReference type="NCBI Taxonomy" id="394264"/>
    <lineage>
        <taxon>Bacteria</taxon>
        <taxon>Pseudomonadati</taxon>
        <taxon>Pseudomonadota</taxon>
        <taxon>Alphaproteobacteria</taxon>
        <taxon>Rhodobacterales</taxon>
        <taxon>Roseobacteraceae</taxon>
        <taxon>Sulfitobacter</taxon>
    </lineage>
</organism>
<dbReference type="PRINTS" id="PR00039">
    <property type="entry name" value="HTHLYSR"/>
</dbReference>
<dbReference type="Gene3D" id="1.10.10.10">
    <property type="entry name" value="Winged helix-like DNA-binding domain superfamily/Winged helix DNA-binding domain"/>
    <property type="match status" value="1"/>
</dbReference>
<dbReference type="SUPFAM" id="SSF53850">
    <property type="entry name" value="Periplasmic binding protein-like II"/>
    <property type="match status" value="1"/>
</dbReference>
<sequence length="294" mass="31927">MQPPLDSNLMRGFLAVVDAGSVTRAADQMGRTQSAVSMQIRRLEESLGQSVFIREPQGVSLTERGRQLLPYARRVVGLLDETATALREKPLSGPVRVGIPDEYVQSILPSALASFSQRHPDTQVTARCDFSAPQLAALAADKIDLAVVYEGYSEDEVEVLAVDPTVWVTSISHSQHLCRPLPISIYFSSDWCRDYALHSLDQIGIDYYPAFECDTSASMRSAVINGIAIAPLARSSIPSGCRELTAEDGFVTIDNARVVLHRNAAGTSPAIEAMVATLRDAFCPFAEKRVGFGP</sequence>
<proteinExistence type="inferred from homology"/>
<evidence type="ECO:0000256" key="2">
    <source>
        <dbReference type="ARBA" id="ARBA00023015"/>
    </source>
</evidence>
<comment type="similarity">
    <text evidence="1">Belongs to the LysR transcriptional regulatory family.</text>
</comment>
<dbReference type="InterPro" id="IPR050176">
    <property type="entry name" value="LTTR"/>
</dbReference>
<keyword evidence="2" id="KW-0805">Transcription regulation</keyword>
<dbReference type="Pfam" id="PF03466">
    <property type="entry name" value="LysR_substrate"/>
    <property type="match status" value="1"/>
</dbReference>
<dbReference type="GO" id="GO:0003677">
    <property type="term" value="F:DNA binding"/>
    <property type="evidence" value="ECO:0007669"/>
    <property type="project" value="UniProtKB-KW"/>
</dbReference>
<feature type="domain" description="HTH lysR-type" evidence="5">
    <location>
        <begin position="5"/>
        <end position="62"/>
    </location>
</feature>
<dbReference type="InterPro" id="IPR000847">
    <property type="entry name" value="LysR_HTH_N"/>
</dbReference>
<evidence type="ECO:0000256" key="1">
    <source>
        <dbReference type="ARBA" id="ARBA00009437"/>
    </source>
</evidence>
<dbReference type="SUPFAM" id="SSF46785">
    <property type="entry name" value="Winged helix' DNA-binding domain"/>
    <property type="match status" value="1"/>
</dbReference>
<dbReference type="PROSITE" id="PS50931">
    <property type="entry name" value="HTH_LYSR"/>
    <property type="match status" value="1"/>
</dbReference>
<reference evidence="7" key="1">
    <citation type="submission" date="2016-10" db="EMBL/GenBank/DDBJ databases">
        <authorList>
            <person name="Varghese N."/>
            <person name="Submissions S."/>
        </authorList>
    </citation>
    <scope>NUCLEOTIDE SEQUENCE [LARGE SCALE GENOMIC DNA]</scope>
    <source>
        <strain evidence="7">DSM 23422</strain>
    </source>
</reference>
<dbReference type="OrthoDB" id="8097684at2"/>
<evidence type="ECO:0000256" key="3">
    <source>
        <dbReference type="ARBA" id="ARBA00023125"/>
    </source>
</evidence>
<dbReference type="EMBL" id="FPAJ01000002">
    <property type="protein sequence ID" value="SFS67831.1"/>
    <property type="molecule type" value="Genomic_DNA"/>
</dbReference>
<dbReference type="PANTHER" id="PTHR30579:SF7">
    <property type="entry name" value="HTH-TYPE TRANSCRIPTIONAL REGULATOR LRHA-RELATED"/>
    <property type="match status" value="1"/>
</dbReference>
<dbReference type="FunFam" id="1.10.10.10:FF:000001">
    <property type="entry name" value="LysR family transcriptional regulator"/>
    <property type="match status" value="1"/>
</dbReference>
<keyword evidence="4" id="KW-0804">Transcription</keyword>
<dbReference type="PANTHER" id="PTHR30579">
    <property type="entry name" value="TRANSCRIPTIONAL REGULATOR"/>
    <property type="match status" value="1"/>
</dbReference>
<evidence type="ECO:0000313" key="6">
    <source>
        <dbReference type="EMBL" id="SFS67831.1"/>
    </source>
</evidence>
<dbReference type="STRING" id="394264.SAMN04488040_1469"/>
<dbReference type="Pfam" id="PF00126">
    <property type="entry name" value="HTH_1"/>
    <property type="match status" value="1"/>
</dbReference>
<keyword evidence="7" id="KW-1185">Reference proteome</keyword>